<evidence type="ECO:0000256" key="7">
    <source>
        <dbReference type="ARBA" id="ARBA00022989"/>
    </source>
</evidence>
<dbReference type="PANTHER" id="PTHR15451">
    <property type="entry name" value="ERGOSTEROL BIOSYNTHETIC PROTEIN 28-RELATED"/>
    <property type="match status" value="1"/>
</dbReference>
<evidence type="ECO:0000256" key="9">
    <source>
        <dbReference type="ARBA" id="ARBA00023098"/>
    </source>
</evidence>
<evidence type="ECO:0000256" key="5">
    <source>
        <dbReference type="ARBA" id="ARBA00022824"/>
    </source>
</evidence>
<name>A0A6A7CAG8_9PEZI</name>
<keyword evidence="8" id="KW-0756">Sterol biosynthesis</keyword>
<comment type="similarity">
    <text evidence="2">Belongs to the ERG28 family.</text>
</comment>
<evidence type="ECO:0000256" key="10">
    <source>
        <dbReference type="ARBA" id="ARBA00023136"/>
    </source>
</evidence>
<organism evidence="14 15">
    <name type="scientific">Piedraia hortae CBS 480.64</name>
    <dbReference type="NCBI Taxonomy" id="1314780"/>
    <lineage>
        <taxon>Eukaryota</taxon>
        <taxon>Fungi</taxon>
        <taxon>Dikarya</taxon>
        <taxon>Ascomycota</taxon>
        <taxon>Pezizomycotina</taxon>
        <taxon>Dothideomycetes</taxon>
        <taxon>Dothideomycetidae</taxon>
        <taxon>Capnodiales</taxon>
        <taxon>Piedraiaceae</taxon>
        <taxon>Piedraia</taxon>
    </lineage>
</organism>
<sequence length="134" mass="15063">MDLAKLLPPHPGYLPLWLLFISVVSIGNSVQAYISTSGTRQVYSSPTVVVTALNARTFGTWTAISSFVRLYAAYHITNKQVYELALWTFVVAWLHFIIEWWGFGTARWGKGLAGPIFVATFSLGWMLNVWGDYV</sequence>
<evidence type="ECO:0000256" key="3">
    <source>
        <dbReference type="ARBA" id="ARBA00022516"/>
    </source>
</evidence>
<evidence type="ECO:0000313" key="15">
    <source>
        <dbReference type="Proteomes" id="UP000799421"/>
    </source>
</evidence>
<comment type="subcellular location">
    <subcellularLocation>
        <location evidence="1">Endoplasmic reticulum membrane</location>
        <topology evidence="1">Multi-pass membrane protein</topology>
    </subcellularLocation>
</comment>
<keyword evidence="10 13" id="KW-0472">Membrane</keyword>
<dbReference type="InterPro" id="IPR005352">
    <property type="entry name" value="Erg28"/>
</dbReference>
<dbReference type="AlphaFoldDB" id="A0A6A7CAG8"/>
<keyword evidence="9" id="KW-0443">Lipid metabolism</keyword>
<evidence type="ECO:0000313" key="14">
    <source>
        <dbReference type="EMBL" id="KAF2864430.1"/>
    </source>
</evidence>
<dbReference type="GO" id="GO:0030674">
    <property type="term" value="F:protein-macromolecule adaptor activity"/>
    <property type="evidence" value="ECO:0007669"/>
    <property type="project" value="TreeGrafter"/>
</dbReference>
<feature type="transmembrane region" description="Helical" evidence="13">
    <location>
        <begin position="84"/>
        <end position="103"/>
    </location>
</feature>
<feature type="transmembrane region" description="Helical" evidence="13">
    <location>
        <begin position="112"/>
        <end position="131"/>
    </location>
</feature>
<dbReference type="GO" id="GO:0016126">
    <property type="term" value="P:sterol biosynthetic process"/>
    <property type="evidence" value="ECO:0007669"/>
    <property type="project" value="UniProtKB-KW"/>
</dbReference>
<evidence type="ECO:0000256" key="1">
    <source>
        <dbReference type="ARBA" id="ARBA00004477"/>
    </source>
</evidence>
<feature type="transmembrane region" description="Helical" evidence="13">
    <location>
        <begin position="42"/>
        <end position="64"/>
    </location>
</feature>
<reference evidence="14" key="1">
    <citation type="journal article" date="2020" name="Stud. Mycol.">
        <title>101 Dothideomycetes genomes: a test case for predicting lifestyles and emergence of pathogens.</title>
        <authorList>
            <person name="Haridas S."/>
            <person name="Albert R."/>
            <person name="Binder M."/>
            <person name="Bloem J."/>
            <person name="Labutti K."/>
            <person name="Salamov A."/>
            <person name="Andreopoulos B."/>
            <person name="Baker S."/>
            <person name="Barry K."/>
            <person name="Bills G."/>
            <person name="Bluhm B."/>
            <person name="Cannon C."/>
            <person name="Castanera R."/>
            <person name="Culley D."/>
            <person name="Daum C."/>
            <person name="Ezra D."/>
            <person name="Gonzalez J."/>
            <person name="Henrissat B."/>
            <person name="Kuo A."/>
            <person name="Liang C."/>
            <person name="Lipzen A."/>
            <person name="Lutzoni F."/>
            <person name="Magnuson J."/>
            <person name="Mondo S."/>
            <person name="Nolan M."/>
            <person name="Ohm R."/>
            <person name="Pangilinan J."/>
            <person name="Park H.-J."/>
            <person name="Ramirez L."/>
            <person name="Alfaro M."/>
            <person name="Sun H."/>
            <person name="Tritt A."/>
            <person name="Yoshinaga Y."/>
            <person name="Zwiers L.-H."/>
            <person name="Turgeon B."/>
            <person name="Goodwin S."/>
            <person name="Spatafora J."/>
            <person name="Crous P."/>
            <person name="Grigoriev I."/>
        </authorList>
    </citation>
    <scope>NUCLEOTIDE SEQUENCE</scope>
    <source>
        <strain evidence="14">CBS 480.64</strain>
    </source>
</reference>
<keyword evidence="7 13" id="KW-1133">Transmembrane helix</keyword>
<proteinExistence type="inferred from homology"/>
<keyword evidence="5" id="KW-0256">Endoplasmic reticulum</keyword>
<protein>
    <submittedName>
        <fullName evidence="14">Ergosterol 28</fullName>
    </submittedName>
</protein>
<evidence type="ECO:0000256" key="13">
    <source>
        <dbReference type="SAM" id="Phobius"/>
    </source>
</evidence>
<evidence type="ECO:0000256" key="6">
    <source>
        <dbReference type="ARBA" id="ARBA00022955"/>
    </source>
</evidence>
<keyword evidence="3" id="KW-0444">Lipid biosynthesis</keyword>
<dbReference type="Proteomes" id="UP000799421">
    <property type="component" value="Unassembled WGS sequence"/>
</dbReference>
<dbReference type="OrthoDB" id="6485510at2759"/>
<keyword evidence="12" id="KW-0753">Steroid metabolism</keyword>
<dbReference type="GO" id="GO:0005789">
    <property type="term" value="C:endoplasmic reticulum membrane"/>
    <property type="evidence" value="ECO:0007669"/>
    <property type="project" value="UniProtKB-SubCell"/>
</dbReference>
<dbReference type="Pfam" id="PF03694">
    <property type="entry name" value="Erg28"/>
    <property type="match status" value="1"/>
</dbReference>
<keyword evidence="15" id="KW-1185">Reference proteome</keyword>
<keyword evidence="4 13" id="KW-0812">Transmembrane</keyword>
<gene>
    <name evidence="14" type="ORF">K470DRAFT_279668</name>
</gene>
<keyword evidence="6" id="KW-0752">Steroid biosynthesis</keyword>
<dbReference type="EMBL" id="MU005957">
    <property type="protein sequence ID" value="KAF2864430.1"/>
    <property type="molecule type" value="Genomic_DNA"/>
</dbReference>
<keyword evidence="11" id="KW-1207">Sterol metabolism</keyword>
<evidence type="ECO:0000256" key="8">
    <source>
        <dbReference type="ARBA" id="ARBA00023011"/>
    </source>
</evidence>
<evidence type="ECO:0000256" key="12">
    <source>
        <dbReference type="ARBA" id="ARBA00023221"/>
    </source>
</evidence>
<evidence type="ECO:0000256" key="11">
    <source>
        <dbReference type="ARBA" id="ARBA00023166"/>
    </source>
</evidence>
<evidence type="ECO:0000256" key="4">
    <source>
        <dbReference type="ARBA" id="ARBA00022692"/>
    </source>
</evidence>
<dbReference type="PANTHER" id="PTHR15451:SF19">
    <property type="entry name" value="ERGOSTEROL BIOSYNTHETIC PROTEIN 28 HOMOLOG"/>
    <property type="match status" value="1"/>
</dbReference>
<feature type="transmembrane region" description="Helical" evidence="13">
    <location>
        <begin position="12"/>
        <end position="30"/>
    </location>
</feature>
<accession>A0A6A7CAG8</accession>
<evidence type="ECO:0000256" key="2">
    <source>
        <dbReference type="ARBA" id="ARBA00005377"/>
    </source>
</evidence>